<dbReference type="InterPro" id="IPR019734">
    <property type="entry name" value="TPR_rpt"/>
</dbReference>
<protein>
    <submittedName>
        <fullName evidence="2">Tetratricopeptide repeat protein</fullName>
    </submittedName>
</protein>
<dbReference type="OrthoDB" id="7819234at2"/>
<accession>A0A238LCD0</accession>
<evidence type="ECO:0000313" key="2">
    <source>
        <dbReference type="EMBL" id="SMY06596.1"/>
    </source>
</evidence>
<evidence type="ECO:0000313" key="3">
    <source>
        <dbReference type="Proteomes" id="UP000201613"/>
    </source>
</evidence>
<organism evidence="2 3">
    <name type="scientific">Flavimaricola marinus</name>
    <dbReference type="NCBI Taxonomy" id="1819565"/>
    <lineage>
        <taxon>Bacteria</taxon>
        <taxon>Pseudomonadati</taxon>
        <taxon>Pseudomonadota</taxon>
        <taxon>Alphaproteobacteria</taxon>
        <taxon>Rhodobacterales</taxon>
        <taxon>Paracoccaceae</taxon>
        <taxon>Flavimaricola</taxon>
    </lineage>
</organism>
<keyword evidence="3" id="KW-1185">Reference proteome</keyword>
<reference evidence="2 3" key="1">
    <citation type="submission" date="2017-05" db="EMBL/GenBank/DDBJ databases">
        <authorList>
            <person name="Song R."/>
            <person name="Chenine A.L."/>
            <person name="Ruprecht R.M."/>
        </authorList>
    </citation>
    <scope>NUCLEOTIDE SEQUENCE [LARGE SCALE GENOMIC DNA]</scope>
    <source>
        <strain evidence="2 3">CECT 8899</strain>
    </source>
</reference>
<dbReference type="PROSITE" id="PS51257">
    <property type="entry name" value="PROKAR_LIPOPROTEIN"/>
    <property type="match status" value="1"/>
</dbReference>
<dbReference type="AlphaFoldDB" id="A0A238LCD0"/>
<evidence type="ECO:0000256" key="1">
    <source>
        <dbReference type="PROSITE-ProRule" id="PRU00339"/>
    </source>
</evidence>
<proteinExistence type="predicted"/>
<dbReference type="Proteomes" id="UP000201613">
    <property type="component" value="Unassembled WGS sequence"/>
</dbReference>
<keyword evidence="1" id="KW-0802">TPR repeat</keyword>
<dbReference type="InterPro" id="IPR011990">
    <property type="entry name" value="TPR-like_helical_dom_sf"/>
</dbReference>
<gene>
    <name evidence="2" type="ORF">LOM8899_00723</name>
</gene>
<dbReference type="Gene3D" id="1.25.40.10">
    <property type="entry name" value="Tetratricopeptide repeat domain"/>
    <property type="match status" value="2"/>
</dbReference>
<dbReference type="EMBL" id="FXZK01000001">
    <property type="protein sequence ID" value="SMY06596.1"/>
    <property type="molecule type" value="Genomic_DNA"/>
</dbReference>
<dbReference type="RefSeq" id="WP_093990752.1">
    <property type="nucleotide sequence ID" value="NZ_FXZK01000001.1"/>
</dbReference>
<sequence>MRHPIRFLIPVAGLIALVACDSTSDAEVSRALQDVNVVDESNLNDVMLTVADPNEAVAYFQRSLADNPDRIDLMRGLGLSMIRAGRPTEAIPAWQNVVAHPEATPSDSVELADALIRANRWDEAEAVLDSVPPTHETFKRYRLEAMVADSNEEWGNADSFYEIAVGLTTTPAGVLNNWGFSKLTRGDYRDAERLFTDALRHEPNLFTAKNNLVLARGAQRNYDLPVIAMTQIERAQLLYTLALTAIKQSDLTIGKGLLQEAIETHPQHFEEAVRALRALEDDAT</sequence>
<dbReference type="Pfam" id="PF13432">
    <property type="entry name" value="TPR_16"/>
    <property type="match status" value="2"/>
</dbReference>
<dbReference type="SUPFAM" id="SSF48452">
    <property type="entry name" value="TPR-like"/>
    <property type="match status" value="1"/>
</dbReference>
<feature type="repeat" description="TPR" evidence="1">
    <location>
        <begin position="172"/>
        <end position="205"/>
    </location>
</feature>
<dbReference type="PROSITE" id="PS50005">
    <property type="entry name" value="TPR"/>
    <property type="match status" value="1"/>
</dbReference>
<dbReference type="SMART" id="SM00028">
    <property type="entry name" value="TPR"/>
    <property type="match status" value="2"/>
</dbReference>
<name>A0A238LCD0_9RHOB</name>